<dbReference type="Gramene" id="PVH36527">
    <property type="protein sequence ID" value="PVH36527"/>
    <property type="gene ID" value="PAHAL_6G093000"/>
</dbReference>
<feature type="compositionally biased region" description="Acidic residues" evidence="1">
    <location>
        <begin position="58"/>
        <end position="71"/>
    </location>
</feature>
<dbReference type="InterPro" id="IPR003165">
    <property type="entry name" value="Piwi"/>
</dbReference>
<protein>
    <recommendedName>
        <fullName evidence="2">Piwi domain-containing protein</fullName>
    </recommendedName>
</protein>
<dbReference type="Pfam" id="PF02171">
    <property type="entry name" value="Piwi"/>
    <property type="match status" value="1"/>
</dbReference>
<feature type="compositionally biased region" description="Acidic residues" evidence="1">
    <location>
        <begin position="15"/>
        <end position="43"/>
    </location>
</feature>
<dbReference type="Gene3D" id="3.30.420.10">
    <property type="entry name" value="Ribonuclease H-like superfamily/Ribonuclease H"/>
    <property type="match status" value="1"/>
</dbReference>
<proteinExistence type="predicted"/>
<dbReference type="InterPro" id="IPR036397">
    <property type="entry name" value="RNaseH_sf"/>
</dbReference>
<name>A0A2T8IFT2_9POAL</name>
<dbReference type="Proteomes" id="UP000243499">
    <property type="component" value="Chromosome 6"/>
</dbReference>
<dbReference type="GO" id="GO:0003676">
    <property type="term" value="F:nucleic acid binding"/>
    <property type="evidence" value="ECO:0007669"/>
    <property type="project" value="InterPro"/>
</dbReference>
<dbReference type="InterPro" id="IPR012337">
    <property type="entry name" value="RNaseH-like_sf"/>
</dbReference>
<accession>A0A2T8IFT2</accession>
<feature type="compositionally biased region" description="Basic and acidic residues" evidence="1">
    <location>
        <begin position="82"/>
        <end position="96"/>
    </location>
</feature>
<feature type="region of interest" description="Disordered" evidence="1">
    <location>
        <begin position="1"/>
        <end position="96"/>
    </location>
</feature>
<organism evidence="3">
    <name type="scientific">Panicum hallii</name>
    <dbReference type="NCBI Taxonomy" id="206008"/>
    <lineage>
        <taxon>Eukaryota</taxon>
        <taxon>Viridiplantae</taxon>
        <taxon>Streptophyta</taxon>
        <taxon>Embryophyta</taxon>
        <taxon>Tracheophyta</taxon>
        <taxon>Spermatophyta</taxon>
        <taxon>Magnoliopsida</taxon>
        <taxon>Liliopsida</taxon>
        <taxon>Poales</taxon>
        <taxon>Poaceae</taxon>
        <taxon>PACMAD clade</taxon>
        <taxon>Panicoideae</taxon>
        <taxon>Panicodae</taxon>
        <taxon>Paniceae</taxon>
        <taxon>Panicinae</taxon>
        <taxon>Panicum</taxon>
        <taxon>Panicum sect. Panicum</taxon>
    </lineage>
</organism>
<feature type="domain" description="Piwi" evidence="2">
    <location>
        <begin position="202"/>
        <end position="263"/>
    </location>
</feature>
<evidence type="ECO:0000313" key="3">
    <source>
        <dbReference type="EMBL" id="PVH36527.1"/>
    </source>
</evidence>
<evidence type="ECO:0000259" key="2">
    <source>
        <dbReference type="PROSITE" id="PS50822"/>
    </source>
</evidence>
<dbReference type="AlphaFoldDB" id="A0A2T8IFT2"/>
<sequence>MRNRDSQNVVSSSDEMIEDGDSAEDMGDADSDIGDEDMGDADSDIIYLEEFRSPDETESKDDEEELDDDEFEAHNYNQSLEAPDKDKKAGGVEEKWPEAKHTTRDIVDILDDDYDLQVEHGLVTRWALLNYSSLTNIRSRRFLAKLQYTCLSLGMAKFATWPKREFRETVGLVAIEELLDVLKIELVLLIPPFLGYNDAIFFNSFHKKNKEWPKRLFFFRNGLEEGEFGHICQQEIDAIKQACASFDVSVTYVVVMQIHGTKLHSAMCKYKFLCRHTTEEISNVVYYCVAHDDNHFPTGELQVLTSQLCTFRHHRKNPYSGTDVLHFQEYCRRIEKMRTSKNGEMRMTTLL</sequence>
<dbReference type="SUPFAM" id="SSF53098">
    <property type="entry name" value="Ribonuclease H-like"/>
    <property type="match status" value="1"/>
</dbReference>
<dbReference type="EMBL" id="CM008051">
    <property type="protein sequence ID" value="PVH36527.1"/>
    <property type="molecule type" value="Genomic_DNA"/>
</dbReference>
<reference evidence="3" key="1">
    <citation type="submission" date="2018-04" db="EMBL/GenBank/DDBJ databases">
        <title>WGS assembly of Panicum hallii.</title>
        <authorList>
            <person name="Lovell J."/>
            <person name="Jenkins J."/>
            <person name="Lowry D."/>
            <person name="Mamidi S."/>
            <person name="Sreedasyam A."/>
            <person name="Weng X."/>
            <person name="Barry K."/>
            <person name="Bonette J."/>
            <person name="Campitelli B."/>
            <person name="Daum C."/>
            <person name="Gordon S."/>
            <person name="Gould B."/>
            <person name="Lipzen A."/>
            <person name="Macqueen A."/>
            <person name="Palacio-Mejia J."/>
            <person name="Plott C."/>
            <person name="Shakirov E."/>
            <person name="Shu S."/>
            <person name="Yoshinaga Y."/>
            <person name="Zane M."/>
            <person name="Rokhsar D."/>
            <person name="Grimwood J."/>
            <person name="Schmutz J."/>
            <person name="Juenger T."/>
        </authorList>
    </citation>
    <scope>NUCLEOTIDE SEQUENCE [LARGE SCALE GENOMIC DNA]</scope>
    <source>
        <strain evidence="3">FIL2</strain>
    </source>
</reference>
<dbReference type="PANTHER" id="PTHR22891">
    <property type="entry name" value="EUKARYOTIC TRANSLATION INITIATION FACTOR 2C"/>
    <property type="match status" value="1"/>
</dbReference>
<dbReference type="PROSITE" id="PS50822">
    <property type="entry name" value="PIWI"/>
    <property type="match status" value="1"/>
</dbReference>
<evidence type="ECO:0000256" key="1">
    <source>
        <dbReference type="SAM" id="MobiDB-lite"/>
    </source>
</evidence>
<feature type="compositionally biased region" description="Polar residues" evidence="1">
    <location>
        <begin position="1"/>
        <end position="14"/>
    </location>
</feature>
<gene>
    <name evidence="3" type="ORF">PAHAL_6G093000</name>
</gene>